<dbReference type="InterPro" id="IPR005225">
    <property type="entry name" value="Small_GTP-bd"/>
</dbReference>
<dbReference type="Proteomes" id="UP000199668">
    <property type="component" value="Unassembled WGS sequence"/>
</dbReference>
<evidence type="ECO:0000256" key="3">
    <source>
        <dbReference type="ARBA" id="ARBA00022490"/>
    </source>
</evidence>
<evidence type="ECO:0000256" key="2">
    <source>
        <dbReference type="ARBA" id="ARBA00015953"/>
    </source>
</evidence>
<dbReference type="SUPFAM" id="SSF52540">
    <property type="entry name" value="P-loop containing nucleoside triphosphate hydrolases"/>
    <property type="match status" value="1"/>
</dbReference>
<name>A0A1I4K789_9BACI</name>
<comment type="function">
    <text evidence="7">Translation factor necessary for the incorporation of selenocysteine into proteins. It probably replaces EF-Tu for the insertion of selenocysteine directed by the UGA codon. SelB binds GTP and GDP.</text>
</comment>
<dbReference type="SUPFAM" id="SSF46785">
    <property type="entry name" value="Winged helix' DNA-binding domain"/>
    <property type="match status" value="2"/>
</dbReference>
<dbReference type="PRINTS" id="PR00315">
    <property type="entry name" value="ELONGATNFCT"/>
</dbReference>
<sequence>MAKRMYTIGMAGHIDHGKTALTKALTNYDTDRLKEEKERNVSIEPGFAPLQLREDMEVSIIDVPGHERFIRQMIAGVAGIDAVVLTVAADEGVMPQTKEHLEILSLLGVTGGLIAVTKADKVEDDLLELAGEDIRSEVQGTPFEQAEMVFVDSMTGNGIEQTRTVMTDMLDRLVVRDARGAFRLPIDQVFSVHGQGTIVRGTVYEGQIAEGDIVQMLPLRKKGKIRQLQRHGVRVPKGMAGQRLAMNLGGVDKEELKRGDVVVSAEHYVTTTRLNVVLYTSKEAVYALKQRGQVKLHLGTAEVFGTIVFFDRNALDAGGKQEVLCQLVLDDPVVTKRADRFILRRPSPMETIGGGWVLNPNAERMRFGRESIEKLEQEKQGTPEEHVKEALREHKWLNVEQLAKETGLLHEDAEAVVANLSQKGRAKTYDNKKTVLQELYDEYIGDMLSELHTFHEQYPLRIGKNKQELSLFASGELPKELAERFLEEAVEQKEISRQKQYVAAFSHTPSYPKGWERRMEQARSSWHQDGIAPKPWDEYMEAQGIPENLRSEFRYALLQSGEASSMDDRHIRDVSKLQEAADMLHAAYPAAFTLQQAKEVLPVSRKFLVPFLEWLDEQKWTKWEEEQRVWRNLYDSHV</sequence>
<evidence type="ECO:0000256" key="1">
    <source>
        <dbReference type="ARBA" id="ARBA00004496"/>
    </source>
</evidence>
<dbReference type="InterPro" id="IPR057335">
    <property type="entry name" value="Beta-barrel_SelB"/>
</dbReference>
<dbReference type="GO" id="GO:0003723">
    <property type="term" value="F:RNA binding"/>
    <property type="evidence" value="ECO:0007669"/>
    <property type="project" value="InterPro"/>
</dbReference>
<dbReference type="InterPro" id="IPR036388">
    <property type="entry name" value="WH-like_DNA-bd_sf"/>
</dbReference>
<dbReference type="InterPro" id="IPR050055">
    <property type="entry name" value="EF-Tu_GTPase"/>
</dbReference>
<dbReference type="PROSITE" id="PS51722">
    <property type="entry name" value="G_TR_2"/>
    <property type="match status" value="1"/>
</dbReference>
<dbReference type="Pfam" id="PF03144">
    <property type="entry name" value="GTP_EFTU_D2"/>
    <property type="match status" value="1"/>
</dbReference>
<accession>A0A1I4K789</accession>
<feature type="domain" description="Tr-type G" evidence="9">
    <location>
        <begin position="3"/>
        <end position="174"/>
    </location>
</feature>
<dbReference type="EMBL" id="FOTY01000004">
    <property type="protein sequence ID" value="SFL74580.1"/>
    <property type="molecule type" value="Genomic_DNA"/>
</dbReference>
<dbReference type="GO" id="GO:0003924">
    <property type="term" value="F:GTPase activity"/>
    <property type="evidence" value="ECO:0007669"/>
    <property type="project" value="InterPro"/>
</dbReference>
<dbReference type="Gene3D" id="2.40.30.10">
    <property type="entry name" value="Translation factors"/>
    <property type="match status" value="1"/>
</dbReference>
<dbReference type="STRING" id="266892.SAMN04488054_104157"/>
<organism evidence="10 11">
    <name type="scientific">Salibacterium qingdaonense</name>
    <dbReference type="NCBI Taxonomy" id="266892"/>
    <lineage>
        <taxon>Bacteria</taxon>
        <taxon>Bacillati</taxon>
        <taxon>Bacillota</taxon>
        <taxon>Bacilli</taxon>
        <taxon>Bacillales</taxon>
        <taxon>Bacillaceae</taxon>
    </lineage>
</organism>
<keyword evidence="4" id="KW-0547">Nucleotide-binding</keyword>
<dbReference type="GO" id="GO:0005525">
    <property type="term" value="F:GTP binding"/>
    <property type="evidence" value="ECO:0007669"/>
    <property type="project" value="UniProtKB-KW"/>
</dbReference>
<dbReference type="SUPFAM" id="SSF50447">
    <property type="entry name" value="Translation proteins"/>
    <property type="match status" value="1"/>
</dbReference>
<dbReference type="Pfam" id="PF00009">
    <property type="entry name" value="GTP_EFTU"/>
    <property type="match status" value="1"/>
</dbReference>
<dbReference type="InterPro" id="IPR027417">
    <property type="entry name" value="P-loop_NTPase"/>
</dbReference>
<keyword evidence="6" id="KW-0342">GTP-binding</keyword>
<keyword evidence="3" id="KW-0963">Cytoplasm</keyword>
<dbReference type="InterPro" id="IPR015190">
    <property type="entry name" value="Elong_fac_SelB-wing-hlx_typ-2"/>
</dbReference>
<keyword evidence="5" id="KW-0648">Protein biosynthesis</keyword>
<dbReference type="GO" id="GO:0001514">
    <property type="term" value="P:selenocysteine incorporation"/>
    <property type="evidence" value="ECO:0007669"/>
    <property type="project" value="InterPro"/>
</dbReference>
<reference evidence="10 11" key="1">
    <citation type="submission" date="2016-10" db="EMBL/GenBank/DDBJ databases">
        <authorList>
            <person name="de Groot N.N."/>
        </authorList>
    </citation>
    <scope>NUCLEOTIDE SEQUENCE [LARGE SCALE GENOMIC DNA]</scope>
    <source>
        <strain evidence="10 11">CGMCC 1.6134</strain>
    </source>
</reference>
<protein>
    <recommendedName>
        <fullName evidence="2">Selenocysteine-specific elongation factor</fullName>
    </recommendedName>
    <alternativeName>
        <fullName evidence="8">SelB translation factor</fullName>
    </alternativeName>
</protein>
<dbReference type="CDD" id="cd04171">
    <property type="entry name" value="SelB"/>
    <property type="match status" value="1"/>
</dbReference>
<dbReference type="Gene3D" id="1.10.10.2770">
    <property type="match status" value="1"/>
</dbReference>
<keyword evidence="11" id="KW-1185">Reference proteome</keyword>
<dbReference type="AlphaFoldDB" id="A0A1I4K789"/>
<evidence type="ECO:0000256" key="5">
    <source>
        <dbReference type="ARBA" id="ARBA00022917"/>
    </source>
</evidence>
<evidence type="ECO:0000313" key="11">
    <source>
        <dbReference type="Proteomes" id="UP000199668"/>
    </source>
</evidence>
<evidence type="ECO:0000256" key="8">
    <source>
        <dbReference type="ARBA" id="ARBA00031615"/>
    </source>
</evidence>
<evidence type="ECO:0000259" key="9">
    <source>
        <dbReference type="PROSITE" id="PS51722"/>
    </source>
</evidence>
<dbReference type="OrthoDB" id="9804504at2"/>
<dbReference type="GO" id="GO:0003746">
    <property type="term" value="F:translation elongation factor activity"/>
    <property type="evidence" value="ECO:0007669"/>
    <property type="project" value="UniProtKB-KW"/>
</dbReference>
<proteinExistence type="predicted"/>
<dbReference type="RefSeq" id="WP_090926029.1">
    <property type="nucleotide sequence ID" value="NZ_FOTY01000004.1"/>
</dbReference>
<dbReference type="InterPro" id="IPR009001">
    <property type="entry name" value="Transl_elong_EF1A/Init_IF2_C"/>
</dbReference>
<dbReference type="InterPro" id="IPR000795">
    <property type="entry name" value="T_Tr_GTP-bd_dom"/>
</dbReference>
<evidence type="ECO:0000256" key="6">
    <source>
        <dbReference type="ARBA" id="ARBA00023134"/>
    </source>
</evidence>
<dbReference type="CDD" id="cd03696">
    <property type="entry name" value="SelB_II"/>
    <property type="match status" value="1"/>
</dbReference>
<dbReference type="CDD" id="cd15491">
    <property type="entry name" value="selB_III"/>
    <property type="match status" value="1"/>
</dbReference>
<evidence type="ECO:0000313" key="10">
    <source>
        <dbReference type="EMBL" id="SFL74580.1"/>
    </source>
</evidence>
<gene>
    <name evidence="10" type="ORF">SAMN04488054_104157</name>
</gene>
<dbReference type="NCBIfam" id="TIGR00475">
    <property type="entry name" value="selB"/>
    <property type="match status" value="1"/>
</dbReference>
<keyword evidence="10" id="KW-0251">Elongation factor</keyword>
<dbReference type="InterPro" id="IPR036390">
    <property type="entry name" value="WH_DNA-bd_sf"/>
</dbReference>
<dbReference type="GO" id="GO:0005829">
    <property type="term" value="C:cytosol"/>
    <property type="evidence" value="ECO:0007669"/>
    <property type="project" value="TreeGrafter"/>
</dbReference>
<comment type="subcellular location">
    <subcellularLocation>
        <location evidence="1">Cytoplasm</location>
    </subcellularLocation>
</comment>
<dbReference type="InterPro" id="IPR004535">
    <property type="entry name" value="Transl_elong_SelB"/>
</dbReference>
<dbReference type="Pfam" id="PF09107">
    <property type="entry name" value="WHD_3rd_SelB"/>
    <property type="match status" value="1"/>
</dbReference>
<dbReference type="InterPro" id="IPR004161">
    <property type="entry name" value="EFTu-like_2"/>
</dbReference>
<dbReference type="InterPro" id="IPR015191">
    <property type="entry name" value="SelB_WHD4"/>
</dbReference>
<evidence type="ECO:0000256" key="7">
    <source>
        <dbReference type="ARBA" id="ARBA00025526"/>
    </source>
</evidence>
<dbReference type="InterPro" id="IPR009000">
    <property type="entry name" value="Transl_B-barrel_sf"/>
</dbReference>
<dbReference type="NCBIfam" id="TIGR00231">
    <property type="entry name" value="small_GTP"/>
    <property type="match status" value="1"/>
</dbReference>
<dbReference type="PANTHER" id="PTHR43721">
    <property type="entry name" value="ELONGATION FACTOR TU-RELATED"/>
    <property type="match status" value="1"/>
</dbReference>
<dbReference type="Gene3D" id="1.10.10.10">
    <property type="entry name" value="Winged helix-like DNA-binding domain superfamily/Winged helix DNA-binding domain"/>
    <property type="match status" value="1"/>
</dbReference>
<dbReference type="Pfam" id="PF25461">
    <property type="entry name" value="Beta-barrel_SelB"/>
    <property type="match status" value="1"/>
</dbReference>
<dbReference type="PANTHER" id="PTHR43721:SF22">
    <property type="entry name" value="ELONGATION FACTOR TU, MITOCHONDRIAL"/>
    <property type="match status" value="1"/>
</dbReference>
<dbReference type="SUPFAM" id="SSF50465">
    <property type="entry name" value="EF-Tu/eEF-1alpha/eIF2-gamma C-terminal domain"/>
    <property type="match status" value="1"/>
</dbReference>
<evidence type="ECO:0000256" key="4">
    <source>
        <dbReference type="ARBA" id="ARBA00022741"/>
    </source>
</evidence>
<dbReference type="Pfam" id="PF09106">
    <property type="entry name" value="WHD_2nd_SelB"/>
    <property type="match status" value="1"/>
</dbReference>
<dbReference type="Gene3D" id="3.40.50.300">
    <property type="entry name" value="P-loop containing nucleotide triphosphate hydrolases"/>
    <property type="match status" value="1"/>
</dbReference>